<dbReference type="Pfam" id="PF05602">
    <property type="entry name" value="CLPTM1"/>
    <property type="match status" value="2"/>
</dbReference>
<accession>A0A7R9LNC7</accession>
<proteinExistence type="inferred from homology"/>
<dbReference type="PANTHER" id="PTHR21347:SF14">
    <property type="entry name" value="LIPID SCRAMBLASE CLPTM1-RELATED"/>
    <property type="match status" value="1"/>
</dbReference>
<keyword evidence="7" id="KW-1185">Reference proteome</keyword>
<evidence type="ECO:0000256" key="5">
    <source>
        <dbReference type="ARBA" id="ARBA00023136"/>
    </source>
</evidence>
<evidence type="ECO:0000313" key="6">
    <source>
        <dbReference type="EMBL" id="CAD7643751.1"/>
    </source>
</evidence>
<organism evidence="6">
    <name type="scientific">Oppiella nova</name>
    <dbReference type="NCBI Taxonomy" id="334625"/>
    <lineage>
        <taxon>Eukaryota</taxon>
        <taxon>Metazoa</taxon>
        <taxon>Ecdysozoa</taxon>
        <taxon>Arthropoda</taxon>
        <taxon>Chelicerata</taxon>
        <taxon>Arachnida</taxon>
        <taxon>Acari</taxon>
        <taxon>Acariformes</taxon>
        <taxon>Sarcoptiformes</taxon>
        <taxon>Oribatida</taxon>
        <taxon>Brachypylina</taxon>
        <taxon>Oppioidea</taxon>
        <taxon>Oppiidae</taxon>
        <taxon>Oppiella</taxon>
    </lineage>
</organism>
<evidence type="ECO:0000256" key="3">
    <source>
        <dbReference type="ARBA" id="ARBA00022692"/>
    </source>
</evidence>
<dbReference type="PANTHER" id="PTHR21347">
    <property type="entry name" value="CLEFT LIP AND PALATE ASSOCIATED TRANSMEMBRANE PROTEIN-RELATED"/>
    <property type="match status" value="1"/>
</dbReference>
<evidence type="ECO:0000256" key="1">
    <source>
        <dbReference type="ARBA" id="ARBA00004141"/>
    </source>
</evidence>
<evidence type="ECO:0000256" key="4">
    <source>
        <dbReference type="ARBA" id="ARBA00022989"/>
    </source>
</evidence>
<evidence type="ECO:0000313" key="7">
    <source>
        <dbReference type="Proteomes" id="UP000728032"/>
    </source>
</evidence>
<reference evidence="6" key="1">
    <citation type="submission" date="2020-11" db="EMBL/GenBank/DDBJ databases">
        <authorList>
            <person name="Tran Van P."/>
        </authorList>
    </citation>
    <scope>NUCLEOTIDE SEQUENCE</scope>
</reference>
<dbReference type="GO" id="GO:0016020">
    <property type="term" value="C:membrane"/>
    <property type="evidence" value="ECO:0007669"/>
    <property type="project" value="UniProtKB-SubCell"/>
</dbReference>
<keyword evidence="4" id="KW-1133">Transmembrane helix</keyword>
<gene>
    <name evidence="6" type="ORF">ONB1V03_LOCUS4301</name>
</gene>
<dbReference type="EMBL" id="CAJPVJ010001455">
    <property type="protein sequence ID" value="CAG2164752.1"/>
    <property type="molecule type" value="Genomic_DNA"/>
</dbReference>
<dbReference type="EMBL" id="OC916280">
    <property type="protein sequence ID" value="CAD7643751.1"/>
    <property type="molecule type" value="Genomic_DNA"/>
</dbReference>
<keyword evidence="3" id="KW-0812">Transmembrane</keyword>
<dbReference type="Proteomes" id="UP000728032">
    <property type="component" value="Unassembled WGS sequence"/>
</dbReference>
<name>A0A7R9LNC7_9ACAR</name>
<evidence type="ECO:0000256" key="2">
    <source>
        <dbReference type="ARBA" id="ARBA00009310"/>
    </source>
</evidence>
<dbReference type="OrthoDB" id="378564at2759"/>
<dbReference type="GO" id="GO:0012505">
    <property type="term" value="C:endomembrane system"/>
    <property type="evidence" value="ECO:0007669"/>
    <property type="project" value="TreeGrafter"/>
</dbReference>
<protein>
    <submittedName>
        <fullName evidence="6">Uncharacterized protein</fullName>
    </submittedName>
</protein>
<sequence>MGQSVQNNGTLWLHIYVTKAGRGGRTAYPSAGHSTPDTIHRRRQLNKYKKRYYKKTHNLLTGETEASIEEQVKAEANIKQEVLSHWHPNLTINIIDDHTPWVRGSVPVPLDEFVEFEPTTGQYYPIVYVNDYWNLMRDYMPINDTVDSQPIVYNLHLTYQPLSMFRWQLYTAQAMRSRWTSFMGSDLMEQELLFIITHLHLTYQPLSMFRWQLYTAQAMRSRWTSFMGSDLMEQDDDEQDLLKETFLETSPILLGLTVLVSITHSVFEFLAFKNDFNITYNS</sequence>
<comment type="similarity">
    <text evidence="2">Belongs to the CLPTM1 family.</text>
</comment>
<comment type="subcellular location">
    <subcellularLocation>
        <location evidence="1">Membrane</location>
        <topology evidence="1">Multi-pass membrane protein</topology>
    </subcellularLocation>
</comment>
<dbReference type="AlphaFoldDB" id="A0A7R9LNC7"/>
<keyword evidence="5" id="KW-0472">Membrane</keyword>
<dbReference type="InterPro" id="IPR008429">
    <property type="entry name" value="CLPTM1"/>
</dbReference>